<name>A0AAW1WI57_RUBAR</name>
<feature type="region of interest" description="Disordered" evidence="1">
    <location>
        <begin position="348"/>
        <end position="372"/>
    </location>
</feature>
<dbReference type="Pfam" id="PF03101">
    <property type="entry name" value="FAR1"/>
    <property type="match status" value="1"/>
</dbReference>
<feature type="compositionally biased region" description="Basic and acidic residues" evidence="1">
    <location>
        <begin position="264"/>
        <end position="277"/>
    </location>
</feature>
<feature type="compositionally biased region" description="Polar residues" evidence="1">
    <location>
        <begin position="363"/>
        <end position="372"/>
    </location>
</feature>
<accession>A0AAW1WI57</accession>
<reference evidence="3 4" key="1">
    <citation type="journal article" date="2023" name="G3 (Bethesda)">
        <title>A chromosome-length genome assembly and annotation of blackberry (Rubus argutus, cv. 'Hillquist').</title>
        <authorList>
            <person name="Bruna T."/>
            <person name="Aryal R."/>
            <person name="Dudchenko O."/>
            <person name="Sargent D.J."/>
            <person name="Mead D."/>
            <person name="Buti M."/>
            <person name="Cavallini A."/>
            <person name="Hytonen T."/>
            <person name="Andres J."/>
            <person name="Pham M."/>
            <person name="Weisz D."/>
            <person name="Mascagni F."/>
            <person name="Usai G."/>
            <person name="Natali L."/>
            <person name="Bassil N."/>
            <person name="Fernandez G.E."/>
            <person name="Lomsadze A."/>
            <person name="Armour M."/>
            <person name="Olukolu B."/>
            <person name="Poorten T."/>
            <person name="Britton C."/>
            <person name="Davik J."/>
            <person name="Ashrafi H."/>
            <person name="Aiden E.L."/>
            <person name="Borodovsky M."/>
            <person name="Worthington M."/>
        </authorList>
    </citation>
    <scope>NUCLEOTIDE SEQUENCE [LARGE SCALE GENOMIC DNA]</scope>
    <source>
        <strain evidence="3">PI 553951</strain>
    </source>
</reference>
<dbReference type="PANTHER" id="PTHR46328">
    <property type="entry name" value="FAR-RED IMPAIRED RESPONSIVE (FAR1) FAMILY PROTEIN-RELATED"/>
    <property type="match status" value="1"/>
</dbReference>
<feature type="region of interest" description="Disordered" evidence="1">
    <location>
        <begin position="213"/>
        <end position="232"/>
    </location>
</feature>
<evidence type="ECO:0000313" key="4">
    <source>
        <dbReference type="Proteomes" id="UP001457282"/>
    </source>
</evidence>
<evidence type="ECO:0000259" key="2">
    <source>
        <dbReference type="Pfam" id="PF03101"/>
    </source>
</evidence>
<dbReference type="InterPro" id="IPR004330">
    <property type="entry name" value="FAR1_DNA_bnd_dom"/>
</dbReference>
<feature type="domain" description="FAR1" evidence="2">
    <location>
        <begin position="70"/>
        <end position="153"/>
    </location>
</feature>
<evidence type="ECO:0000256" key="1">
    <source>
        <dbReference type="SAM" id="MobiDB-lite"/>
    </source>
</evidence>
<organism evidence="3 4">
    <name type="scientific">Rubus argutus</name>
    <name type="common">Southern blackberry</name>
    <dbReference type="NCBI Taxonomy" id="59490"/>
    <lineage>
        <taxon>Eukaryota</taxon>
        <taxon>Viridiplantae</taxon>
        <taxon>Streptophyta</taxon>
        <taxon>Embryophyta</taxon>
        <taxon>Tracheophyta</taxon>
        <taxon>Spermatophyta</taxon>
        <taxon>Magnoliopsida</taxon>
        <taxon>eudicotyledons</taxon>
        <taxon>Gunneridae</taxon>
        <taxon>Pentapetalae</taxon>
        <taxon>rosids</taxon>
        <taxon>fabids</taxon>
        <taxon>Rosales</taxon>
        <taxon>Rosaceae</taxon>
        <taxon>Rosoideae</taxon>
        <taxon>Rosoideae incertae sedis</taxon>
        <taxon>Rubus</taxon>
    </lineage>
</organism>
<sequence length="372" mass="41788">MENQEDEFRAQRSNDTEEAIDHVNLGSDSENFHISNDDTKQTGGDTNRAMVYGEPEVGMIFDNDEDAYLFYSSYARSVGFKVRKRRLNQNKRGEVWKREYSCSCEGFYCKKRSPQKKREERRFGCKALLEIRLNQGKKYVVTKFVAEHTHGLAPASSSHVLYNRDSSPMAQYGELCQIAHRITSEGAKNRHSYTFVKAELLKLEAKLKSLQNTGQEHAGGNGDTGSGNHMKEDGVHIKLQDSETQKSKGQGKGKMKNAPGSKNSKKDSKEPYTHAHEMSGPSNLYDNVQGSIRLENEKELNKSPLCQGTQFPFGFTTVSGVQGIPYHLPGYQVIHPMICNRPLTFSQESIRPSLPRPQGPARQRSSSDPSTS</sequence>
<dbReference type="AlphaFoldDB" id="A0AAW1WI57"/>
<keyword evidence="4" id="KW-1185">Reference proteome</keyword>
<dbReference type="PANTHER" id="PTHR46328:SF27">
    <property type="entry name" value="OS12G0287500 PROTEIN"/>
    <property type="match status" value="1"/>
</dbReference>
<dbReference type="Proteomes" id="UP001457282">
    <property type="component" value="Unassembled WGS sequence"/>
</dbReference>
<evidence type="ECO:0000313" key="3">
    <source>
        <dbReference type="EMBL" id="KAK9922950.1"/>
    </source>
</evidence>
<protein>
    <recommendedName>
        <fullName evidence="2">FAR1 domain-containing protein</fullName>
    </recommendedName>
</protein>
<dbReference type="EMBL" id="JBEDUW010000006">
    <property type="protein sequence ID" value="KAK9922950.1"/>
    <property type="molecule type" value="Genomic_DNA"/>
</dbReference>
<feature type="region of interest" description="Disordered" evidence="1">
    <location>
        <begin position="24"/>
        <end position="47"/>
    </location>
</feature>
<gene>
    <name evidence="3" type="ORF">M0R45_031387</name>
</gene>
<feature type="region of interest" description="Disordered" evidence="1">
    <location>
        <begin position="241"/>
        <end position="287"/>
    </location>
</feature>
<proteinExistence type="predicted"/>
<comment type="caution">
    <text evidence="3">The sequence shown here is derived from an EMBL/GenBank/DDBJ whole genome shotgun (WGS) entry which is preliminary data.</text>
</comment>